<dbReference type="InterPro" id="IPR003615">
    <property type="entry name" value="HNH_nuc"/>
</dbReference>
<feature type="domain" description="HNH nuclease" evidence="2">
    <location>
        <begin position="10"/>
        <end position="63"/>
    </location>
</feature>
<dbReference type="Proteomes" id="UP000542776">
    <property type="component" value="Unassembled WGS sequence"/>
</dbReference>
<keyword evidence="4" id="KW-1185">Reference proteome</keyword>
<protein>
    <submittedName>
        <fullName evidence="3">5-methylcytosine-specific restriction endonuclease McrA</fullName>
    </submittedName>
</protein>
<dbReference type="EMBL" id="JACIEK010000001">
    <property type="protein sequence ID" value="MBB3997251.1"/>
    <property type="molecule type" value="Genomic_DNA"/>
</dbReference>
<evidence type="ECO:0000256" key="1">
    <source>
        <dbReference type="SAM" id="MobiDB-lite"/>
    </source>
</evidence>
<dbReference type="SMART" id="SM00507">
    <property type="entry name" value="HNHc"/>
    <property type="match status" value="1"/>
</dbReference>
<dbReference type="GO" id="GO:0004519">
    <property type="term" value="F:endonuclease activity"/>
    <property type="evidence" value="ECO:0007669"/>
    <property type="project" value="UniProtKB-KW"/>
</dbReference>
<keyword evidence="3" id="KW-0378">Hydrolase</keyword>
<reference evidence="3 4" key="1">
    <citation type="submission" date="2020-08" db="EMBL/GenBank/DDBJ databases">
        <title>Genomic Encyclopedia of Type Strains, Phase IV (KMG-IV): sequencing the most valuable type-strain genomes for metagenomic binning, comparative biology and taxonomic classification.</title>
        <authorList>
            <person name="Goeker M."/>
        </authorList>
    </citation>
    <scope>NUCLEOTIDE SEQUENCE [LARGE SCALE GENOMIC DNA]</scope>
    <source>
        <strain evidence="3 4">DSM 102238</strain>
    </source>
</reference>
<evidence type="ECO:0000259" key="2">
    <source>
        <dbReference type="SMART" id="SM00507"/>
    </source>
</evidence>
<dbReference type="CDD" id="cd00085">
    <property type="entry name" value="HNHc"/>
    <property type="match status" value="1"/>
</dbReference>
<evidence type="ECO:0000313" key="4">
    <source>
        <dbReference type="Proteomes" id="UP000542776"/>
    </source>
</evidence>
<dbReference type="GO" id="GO:0003676">
    <property type="term" value="F:nucleic acid binding"/>
    <property type="evidence" value="ECO:0007669"/>
    <property type="project" value="InterPro"/>
</dbReference>
<keyword evidence="3" id="KW-0255">Endonuclease</keyword>
<feature type="region of interest" description="Disordered" evidence="1">
    <location>
        <begin position="83"/>
        <end position="106"/>
    </location>
</feature>
<dbReference type="GO" id="GO:0008270">
    <property type="term" value="F:zinc ion binding"/>
    <property type="evidence" value="ECO:0007669"/>
    <property type="project" value="InterPro"/>
</dbReference>
<dbReference type="RefSeq" id="WP_183198573.1">
    <property type="nucleotide sequence ID" value="NZ_JACIEK010000001.1"/>
</dbReference>
<comment type="caution">
    <text evidence="3">The sequence shown here is derived from an EMBL/GenBank/DDBJ whole genome shotgun (WGS) entry which is preliminary data.</text>
</comment>
<organism evidence="3 4">
    <name type="scientific">Aureimonas pseudogalii</name>
    <dbReference type="NCBI Taxonomy" id="1744844"/>
    <lineage>
        <taxon>Bacteria</taxon>
        <taxon>Pseudomonadati</taxon>
        <taxon>Pseudomonadota</taxon>
        <taxon>Alphaproteobacteria</taxon>
        <taxon>Hyphomicrobiales</taxon>
        <taxon>Aurantimonadaceae</taxon>
        <taxon>Aureimonas</taxon>
    </lineage>
</organism>
<keyword evidence="3" id="KW-0540">Nuclease</keyword>
<name>A0A7W6E9I6_9HYPH</name>
<accession>A0A7W6E9I6</accession>
<gene>
    <name evidence="3" type="ORF">GGR04_001072</name>
</gene>
<dbReference type="InterPro" id="IPR002711">
    <property type="entry name" value="HNH"/>
</dbReference>
<proteinExistence type="predicted"/>
<dbReference type="Pfam" id="PF01844">
    <property type="entry name" value="HNH"/>
    <property type="match status" value="1"/>
</dbReference>
<evidence type="ECO:0000313" key="3">
    <source>
        <dbReference type="EMBL" id="MBB3997251.1"/>
    </source>
</evidence>
<sequence length="106" mass="12018">MPRAHNFTRKQRREMEARAGGCCEKCHAVLKPSEGDADHILSVWMGGESELSNGQWLCRPCHKGKTALDINMIRKVERVRDKDRGVFPKSKRPLRSRGFASTRGTP</sequence>
<dbReference type="Gene3D" id="1.10.30.50">
    <property type="match status" value="1"/>
</dbReference>
<dbReference type="AlphaFoldDB" id="A0A7W6E9I6"/>